<reference evidence="1" key="1">
    <citation type="journal article" date="2015" name="Genome Biol. Evol.">
        <title>Organellar Genomes of White Spruce (Picea glauca): Assembly and Annotation.</title>
        <authorList>
            <person name="Jackman S.D."/>
            <person name="Warren R.L."/>
            <person name="Gibb E.A."/>
            <person name="Vandervalk B.P."/>
            <person name="Mohamadi H."/>
            <person name="Chu J."/>
            <person name="Raymond A."/>
            <person name="Pleasance S."/>
            <person name="Coope R."/>
            <person name="Wildung M.R."/>
            <person name="Ritland C.E."/>
            <person name="Bousquet J."/>
            <person name="Jones S.J."/>
            <person name="Bohlmann J."/>
            <person name="Birol I."/>
        </authorList>
    </citation>
    <scope>NUCLEOTIDE SEQUENCE [LARGE SCALE GENOMIC DNA]</scope>
    <source>
        <tissue evidence="1">Flushing bud</tissue>
    </source>
</reference>
<proteinExistence type="predicted"/>
<comment type="caution">
    <text evidence="1">The sequence shown here is derived from an EMBL/GenBank/DDBJ whole genome shotgun (WGS) entry which is preliminary data.</text>
</comment>
<organism evidence="1">
    <name type="scientific">Picea glauca</name>
    <name type="common">White spruce</name>
    <name type="synonym">Pinus glauca</name>
    <dbReference type="NCBI Taxonomy" id="3330"/>
    <lineage>
        <taxon>Eukaryota</taxon>
        <taxon>Viridiplantae</taxon>
        <taxon>Streptophyta</taxon>
        <taxon>Embryophyta</taxon>
        <taxon>Tracheophyta</taxon>
        <taxon>Spermatophyta</taxon>
        <taxon>Pinopsida</taxon>
        <taxon>Pinidae</taxon>
        <taxon>Conifers I</taxon>
        <taxon>Pinales</taxon>
        <taxon>Pinaceae</taxon>
        <taxon>Picea</taxon>
    </lineage>
</organism>
<dbReference type="AlphaFoldDB" id="A0A101LY67"/>
<gene>
    <name evidence="1" type="ORF">ABT39_MTgene5722</name>
</gene>
<evidence type="ECO:0000313" key="1">
    <source>
        <dbReference type="EMBL" id="KUM47536.1"/>
    </source>
</evidence>
<sequence length="32" mass="3654">MDLALRPQPLSLKFSQPGQLVLYLDLRPELMA</sequence>
<dbReference type="EMBL" id="LKAM01000007">
    <property type="protein sequence ID" value="KUM47536.1"/>
    <property type="molecule type" value="Genomic_DNA"/>
</dbReference>
<keyword evidence="1" id="KW-0496">Mitochondrion</keyword>
<protein>
    <submittedName>
        <fullName evidence="1">Uncharacterized protein</fullName>
    </submittedName>
</protein>
<accession>A0A101LY67</accession>
<geneLocation type="mitochondrion" evidence="1"/>
<name>A0A101LY67_PICGL</name>